<dbReference type="Gene3D" id="3.40.50.620">
    <property type="entry name" value="HUPs"/>
    <property type="match status" value="1"/>
</dbReference>
<comment type="caution">
    <text evidence="1">The sequence shown here is derived from an EMBL/GenBank/DDBJ whole genome shotgun (WGS) entry which is preliminary data.</text>
</comment>
<evidence type="ECO:0000313" key="2">
    <source>
        <dbReference type="Proteomes" id="UP000036097"/>
    </source>
</evidence>
<dbReference type="RefSeq" id="WP_047880483.1">
    <property type="nucleotide sequence ID" value="NZ_LDOT01000032.1"/>
</dbReference>
<sequence>MLNDILKNGNAISINNALCTQEYQEQKAVFDLYHATIDDISAIIESDKKPIGHIPCSFGKDSLTVLIASIHAYAKSIKAGRVEKERPLVVTTVNTLVEAVPMVMAVHYLSPRVQQYAARLGVNLHFSLLTPRLVDEYFIRWGSAQKMLPNPTKSGDCSVILKIDTATRHLRTLAVSLANQGYKDSPIISLLGSRDQESARRSANIDKANLRQNPLALMTAVEISRGNTIYQYAPINHWTDEQVFLFHELSGSAPMIRSMLGNTDALFPSFLPNHGLILAIYGNGKNESCQVVIGQQKQASCGGKSARFGCYICPMVGVFDKSSEALNEYPRWQALGSDKALAVRDWMFRLSTRMSARAFHAKAVDSVGFNRIALQPNVLKARHLEKLVWYASILSVESEQAAGAFKKLVEQGREMEHAGMRDIANDDSLTPSVKKQFLEMYAEVAQRPLYECFSHKHALMLSFRWLIDGVATTSYKPISIYQRVLDGERIAMPITNREYEQRYGKIKMANKLPDAVMMPLHTANFEQQFHPLKSPHFLEYWQRPAGVLDLFDKEYNCSIEDVPVNTLPVDVRSTCTLAENGQLIPHIQKIKVDGRSVAKNVETLILPFISEYLTNTYRRLIEMMVGQTRTDILSMLNMSRGTSLQVPFLSHAFLGLQKTRSNTQPVPYNEKTERVIRRGANGKITRTTTRMKFYPAKSMPALHANTLIPVTSIALNFDQEERSCLSVHDSIDIEADAQVAIDNLTINDKTFKQWMMIDGWQKALNAHDRELDARIRTVKHFQGKGWLHRQVRVYGGSGHAHDLLRTAGIEIAPKYVKQLVNTLKRTDIFDEIGVYDYAALTQAQLHALDNVITMQQHRSDKCRAVQCIRQYRNNIRRLSKAISVCHYSPLIERHFDNLAVALDEIQKGLHFTLGGHIDTSELRTPQRIASARMALAINSASLTDLDSCLKALFSNHAVAEIDTKPSAKLQLMKTYIQQLKKMAESINIMQSQWNNKACTLSVLLSNIENEPDADHNQLWLDYQTQHNDYAQCQTTYYPIWKASRNVKIKQIAEKIAFINKVMAELANIAAIIESSVISSGSKSVKRMSTKNKLNFLASVA</sequence>
<evidence type="ECO:0000313" key="1">
    <source>
        <dbReference type="EMBL" id="KLV03521.1"/>
    </source>
</evidence>
<dbReference type="AlphaFoldDB" id="A0A0J1GV72"/>
<dbReference type="PATRIC" id="fig|1195763.3.peg.4059"/>
<dbReference type="SUPFAM" id="SSF52402">
    <property type="entry name" value="Adenine nucleotide alpha hydrolases-like"/>
    <property type="match status" value="1"/>
</dbReference>
<keyword evidence="2" id="KW-1185">Reference proteome</keyword>
<organism evidence="1 2">
    <name type="scientific">Photobacterium aquae</name>
    <dbReference type="NCBI Taxonomy" id="1195763"/>
    <lineage>
        <taxon>Bacteria</taxon>
        <taxon>Pseudomonadati</taxon>
        <taxon>Pseudomonadota</taxon>
        <taxon>Gammaproteobacteria</taxon>
        <taxon>Vibrionales</taxon>
        <taxon>Vibrionaceae</taxon>
        <taxon>Photobacterium</taxon>
    </lineage>
</organism>
<dbReference type="Proteomes" id="UP000036097">
    <property type="component" value="Unassembled WGS sequence"/>
</dbReference>
<gene>
    <name evidence="1" type="ORF">ABT56_18990</name>
</gene>
<protein>
    <recommendedName>
        <fullName evidence="3">Phosphoadenosine phosphosulphate reductase domain-containing protein</fullName>
    </recommendedName>
</protein>
<dbReference type="InterPro" id="IPR014729">
    <property type="entry name" value="Rossmann-like_a/b/a_fold"/>
</dbReference>
<name>A0A0J1GV72_9GAMM</name>
<dbReference type="EMBL" id="LDOT01000032">
    <property type="protein sequence ID" value="KLV03521.1"/>
    <property type="molecule type" value="Genomic_DNA"/>
</dbReference>
<dbReference type="STRING" id="1195763.ABT56_18990"/>
<accession>A0A0J1GV72</accession>
<dbReference type="OrthoDB" id="9774475at2"/>
<reference evidence="1 2" key="1">
    <citation type="submission" date="2015-05" db="EMBL/GenBank/DDBJ databases">
        <title>Photobacterium galathea sp. nov.</title>
        <authorList>
            <person name="Machado H."/>
            <person name="Gram L."/>
        </authorList>
    </citation>
    <scope>NUCLEOTIDE SEQUENCE [LARGE SCALE GENOMIC DNA]</scope>
    <source>
        <strain evidence="1 2">CGMCC 1.12159</strain>
    </source>
</reference>
<evidence type="ECO:0008006" key="3">
    <source>
        <dbReference type="Google" id="ProtNLM"/>
    </source>
</evidence>
<proteinExistence type="predicted"/>